<evidence type="ECO:0008006" key="3">
    <source>
        <dbReference type="Google" id="ProtNLM"/>
    </source>
</evidence>
<sequence>MNPLYWAGLKKVSRVETCRLDRYGKPLTPTQLLRDQIMSDLIKSDRVGEENNYLVEEALVYTAEDGKLIPRGLMEM</sequence>
<evidence type="ECO:0000313" key="1">
    <source>
        <dbReference type="EMBL" id="KAK6618123.1"/>
    </source>
</evidence>
<dbReference type="EMBL" id="JAWJWF010000050">
    <property type="protein sequence ID" value="KAK6618123.1"/>
    <property type="molecule type" value="Genomic_DNA"/>
</dbReference>
<proteinExistence type="predicted"/>
<reference evidence="1 2" key="1">
    <citation type="submission" date="2023-09" db="EMBL/GenBank/DDBJ databases">
        <title>Genomes of two closely related lineages of the louse Polyplax serrata with different host specificities.</title>
        <authorList>
            <person name="Martinu J."/>
            <person name="Tarabai H."/>
            <person name="Stefka J."/>
            <person name="Hypsa V."/>
        </authorList>
    </citation>
    <scope>NUCLEOTIDE SEQUENCE [LARGE SCALE GENOMIC DNA]</scope>
    <source>
        <strain evidence="1">98ZLc_SE</strain>
    </source>
</reference>
<evidence type="ECO:0000313" key="2">
    <source>
        <dbReference type="Proteomes" id="UP001359485"/>
    </source>
</evidence>
<organism evidence="1 2">
    <name type="scientific">Polyplax serrata</name>
    <name type="common">Common mouse louse</name>
    <dbReference type="NCBI Taxonomy" id="468196"/>
    <lineage>
        <taxon>Eukaryota</taxon>
        <taxon>Metazoa</taxon>
        <taxon>Ecdysozoa</taxon>
        <taxon>Arthropoda</taxon>
        <taxon>Hexapoda</taxon>
        <taxon>Insecta</taxon>
        <taxon>Pterygota</taxon>
        <taxon>Neoptera</taxon>
        <taxon>Paraneoptera</taxon>
        <taxon>Psocodea</taxon>
        <taxon>Troctomorpha</taxon>
        <taxon>Phthiraptera</taxon>
        <taxon>Anoplura</taxon>
        <taxon>Polyplacidae</taxon>
        <taxon>Polyplax</taxon>
    </lineage>
</organism>
<keyword evidence="2" id="KW-1185">Reference proteome</keyword>
<accession>A0ABR1AGG8</accession>
<dbReference type="Proteomes" id="UP001359485">
    <property type="component" value="Unassembled WGS sequence"/>
</dbReference>
<gene>
    <name evidence="1" type="ORF">RUM44_002569</name>
</gene>
<protein>
    <recommendedName>
        <fullName evidence="3">DNA-directed RNA polymerase</fullName>
    </recommendedName>
</protein>
<comment type="caution">
    <text evidence="1">The sequence shown here is derived from an EMBL/GenBank/DDBJ whole genome shotgun (WGS) entry which is preliminary data.</text>
</comment>
<name>A0ABR1AGG8_POLSC</name>